<dbReference type="Pfam" id="PF02738">
    <property type="entry name" value="MoCoBD_1"/>
    <property type="match status" value="1"/>
</dbReference>
<protein>
    <submittedName>
        <fullName evidence="2">Aldehyde dehydrogenase</fullName>
    </submittedName>
</protein>
<dbReference type="PIRSF" id="PIRSF036389">
    <property type="entry name" value="IOR_B"/>
    <property type="match status" value="1"/>
</dbReference>
<evidence type="ECO:0000313" key="3">
    <source>
        <dbReference type="Proteomes" id="UP000186609"/>
    </source>
</evidence>
<sequence>MTMGLRDMLDLSAPGASPSRRGFLKVSGAVGGGLMVGWWPLADAADAAAASAARPGYEANAFITIGADDSVTLTMAKVEMGQGIYTALATLMAEELEVDMNRVVLRAAPPDAKAYGAPFGDQFTGGSLSIRTMWEPMRQTGAATRMVLVQAAADGWKVPVAACHAEHGEVVHAASGRRIRYGQLVAAASRLPAPQKVALKPASAFKLIGKPLKRLDTQAKTNGTARFGIDAVLPGMLFASVAASPVFGGRLQSVNDAKALALPGVRQVVKLPNAVAVVADNTWYARQGVAALEIVWDEGANAALTTAAMQATVSAALLRPGAVARNQGDAQKMVDADPKKVEATYFNPLLAHAPMEPMNCTVHVRADSADIWVGTQVPARARDAAAKILGLAPEKVTLHNHLLGGGFGRRLEHDYIDQAVAIARQVPVPLKVTWTREEDIQHDIFRGMYAHKVSATLDTQGFPLALVHKLSGPSTLATFAPGWIKADQVDIDAVDGSVGYPYEIANMRTEHTREDGAIPTGFWRGVGPTRNLLVLESFMDELAFKAGKDPLAYRLAMLSKNPRATKVLKTAAERAGWGAPLPARSGRGIALMFAWDTYLAQVVDVAVDDDGTVKVQRVVCVVDCGTVVNPDTVAAQIQGGINFGLTAALYGEITIDKGRAVQSNFHDYPMLRMNEAPRIDVEIVPSTEPPGGIGEPGTAGVGAAFVNAVFAATGKRLYSLPAKPEQLAKAAKAV</sequence>
<feature type="domain" description="Aldehyde oxidase/xanthine dehydrogenase a/b hammerhead" evidence="1">
    <location>
        <begin position="222"/>
        <end position="300"/>
    </location>
</feature>
<dbReference type="SUPFAM" id="SSF56003">
    <property type="entry name" value="Molybdenum cofactor-binding domain"/>
    <property type="match status" value="2"/>
</dbReference>
<dbReference type="SMART" id="SM01008">
    <property type="entry name" value="Ald_Xan_dh_C"/>
    <property type="match status" value="1"/>
</dbReference>
<dbReference type="PROSITE" id="PS51318">
    <property type="entry name" value="TAT"/>
    <property type="match status" value="1"/>
</dbReference>
<dbReference type="Proteomes" id="UP000186609">
    <property type="component" value="Chromosome"/>
</dbReference>
<reference evidence="2 3" key="1">
    <citation type="submission" date="2017-01" db="EMBL/GenBank/DDBJ databases">
        <authorList>
            <person name="Mah S.A."/>
            <person name="Swanson W.J."/>
            <person name="Moy G.W."/>
            <person name="Vacquier V.D."/>
        </authorList>
    </citation>
    <scope>NUCLEOTIDE SEQUENCE [LARGE SCALE GENOMIC DNA]</scope>
    <source>
        <strain evidence="2 3">DCY110</strain>
    </source>
</reference>
<proteinExistence type="predicted"/>
<dbReference type="InterPro" id="IPR008274">
    <property type="entry name" value="AldOxase/xan_DH_MoCoBD1"/>
</dbReference>
<evidence type="ECO:0000313" key="2">
    <source>
        <dbReference type="EMBL" id="APW40138.1"/>
    </source>
</evidence>
<dbReference type="EMBL" id="CP019236">
    <property type="protein sequence ID" value="APW40138.1"/>
    <property type="molecule type" value="Genomic_DNA"/>
</dbReference>
<dbReference type="InterPro" id="IPR052516">
    <property type="entry name" value="N-heterocyclic_Hydroxylase"/>
</dbReference>
<dbReference type="KEGG" id="rhy:RD110_25450"/>
<dbReference type="InterPro" id="IPR037165">
    <property type="entry name" value="AldOxase/xan_DH_Mopterin-bd_sf"/>
</dbReference>
<dbReference type="STRING" id="1842727.RD110_25450"/>
<dbReference type="OrthoDB" id="9767994at2"/>
<dbReference type="Pfam" id="PF20256">
    <property type="entry name" value="MoCoBD_2"/>
    <property type="match status" value="2"/>
</dbReference>
<gene>
    <name evidence="2" type="ORF">RD110_25450</name>
</gene>
<evidence type="ECO:0000259" key="1">
    <source>
        <dbReference type="SMART" id="SM01008"/>
    </source>
</evidence>
<dbReference type="InterPro" id="IPR006311">
    <property type="entry name" value="TAT_signal"/>
</dbReference>
<dbReference type="GO" id="GO:0016491">
    <property type="term" value="F:oxidoreductase activity"/>
    <property type="evidence" value="ECO:0007669"/>
    <property type="project" value="InterPro"/>
</dbReference>
<dbReference type="InterPro" id="IPR046867">
    <property type="entry name" value="AldOxase/xan_DH_MoCoBD2"/>
</dbReference>
<dbReference type="PANTHER" id="PTHR47495:SF2">
    <property type="entry name" value="ALDEHYDE DEHYDROGENASE"/>
    <property type="match status" value="1"/>
</dbReference>
<keyword evidence="3" id="KW-1185">Reference proteome</keyword>
<dbReference type="InterPro" id="IPR019546">
    <property type="entry name" value="TAT_signal_bac_arc"/>
</dbReference>
<dbReference type="Gene3D" id="3.30.365.10">
    <property type="entry name" value="Aldehyde oxidase/xanthine dehydrogenase, molybdopterin binding domain"/>
    <property type="match status" value="4"/>
</dbReference>
<dbReference type="InterPro" id="IPR000674">
    <property type="entry name" value="Ald_Oxase/Xan_DH_a/b"/>
</dbReference>
<organism evidence="2 3">
    <name type="scientific">Rhodoferax koreensis</name>
    <dbReference type="NCBI Taxonomy" id="1842727"/>
    <lineage>
        <taxon>Bacteria</taxon>
        <taxon>Pseudomonadati</taxon>
        <taxon>Pseudomonadota</taxon>
        <taxon>Betaproteobacteria</taxon>
        <taxon>Burkholderiales</taxon>
        <taxon>Comamonadaceae</taxon>
        <taxon>Rhodoferax</taxon>
    </lineage>
</organism>
<name>A0A1P8K2A2_9BURK</name>
<accession>A0A1P8K2A2</accession>
<dbReference type="InterPro" id="IPR012368">
    <property type="entry name" value="OxRdtase_Mopterin-bd_su_IorB"/>
</dbReference>
<dbReference type="PANTHER" id="PTHR47495">
    <property type="entry name" value="ALDEHYDE DEHYDROGENASE"/>
    <property type="match status" value="1"/>
</dbReference>
<dbReference type="NCBIfam" id="TIGR01409">
    <property type="entry name" value="TAT_signal_seq"/>
    <property type="match status" value="1"/>
</dbReference>
<dbReference type="Gene3D" id="3.90.1170.50">
    <property type="entry name" value="Aldehyde oxidase/xanthine dehydrogenase, a/b hammerhead"/>
    <property type="match status" value="1"/>
</dbReference>
<dbReference type="AlphaFoldDB" id="A0A1P8K2A2"/>